<evidence type="ECO:0000313" key="3">
    <source>
        <dbReference type="Proteomes" id="UP001605036"/>
    </source>
</evidence>
<protein>
    <submittedName>
        <fullName evidence="2">Uncharacterized protein</fullName>
    </submittedName>
</protein>
<name>A0ABD1YJZ0_9MARC</name>
<feature type="region of interest" description="Disordered" evidence="1">
    <location>
        <begin position="94"/>
        <end position="121"/>
    </location>
</feature>
<reference evidence="2 3" key="1">
    <citation type="submission" date="2024-09" db="EMBL/GenBank/DDBJ databases">
        <title>Chromosome-scale assembly of Riccia fluitans.</title>
        <authorList>
            <person name="Paukszto L."/>
            <person name="Sawicki J."/>
            <person name="Karawczyk K."/>
            <person name="Piernik-Szablinska J."/>
            <person name="Szczecinska M."/>
            <person name="Mazdziarz M."/>
        </authorList>
    </citation>
    <scope>NUCLEOTIDE SEQUENCE [LARGE SCALE GENOMIC DNA]</scope>
    <source>
        <strain evidence="2">Rf_01</strain>
        <tissue evidence="2">Aerial parts of the thallus</tissue>
    </source>
</reference>
<sequence length="121" mass="13273">MDTLYGNRPNIVPCVEESVGLPLDVDMEYVSKDSHIPPGSNRDTMDEYIVLGSGESDAKEEVQVIGVTTRMEENLVSEDHAEETFINVVDVEYGEDETSGDEEGEYFEHASGGGSEVNEPL</sequence>
<dbReference type="EMBL" id="JBHFFA010000004">
    <property type="protein sequence ID" value="KAL2629782.1"/>
    <property type="molecule type" value="Genomic_DNA"/>
</dbReference>
<proteinExistence type="predicted"/>
<keyword evidence="3" id="KW-1185">Reference proteome</keyword>
<dbReference type="AlphaFoldDB" id="A0ABD1YJZ0"/>
<comment type="caution">
    <text evidence="2">The sequence shown here is derived from an EMBL/GenBank/DDBJ whole genome shotgun (WGS) entry which is preliminary data.</text>
</comment>
<evidence type="ECO:0000256" key="1">
    <source>
        <dbReference type="SAM" id="MobiDB-lite"/>
    </source>
</evidence>
<evidence type="ECO:0000313" key="2">
    <source>
        <dbReference type="EMBL" id="KAL2629782.1"/>
    </source>
</evidence>
<gene>
    <name evidence="2" type="ORF">R1flu_014468</name>
</gene>
<feature type="compositionally biased region" description="Acidic residues" evidence="1">
    <location>
        <begin position="94"/>
        <end position="105"/>
    </location>
</feature>
<accession>A0ABD1YJZ0</accession>
<organism evidence="2 3">
    <name type="scientific">Riccia fluitans</name>
    <dbReference type="NCBI Taxonomy" id="41844"/>
    <lineage>
        <taxon>Eukaryota</taxon>
        <taxon>Viridiplantae</taxon>
        <taxon>Streptophyta</taxon>
        <taxon>Embryophyta</taxon>
        <taxon>Marchantiophyta</taxon>
        <taxon>Marchantiopsida</taxon>
        <taxon>Marchantiidae</taxon>
        <taxon>Marchantiales</taxon>
        <taxon>Ricciaceae</taxon>
        <taxon>Riccia</taxon>
    </lineage>
</organism>
<dbReference type="Proteomes" id="UP001605036">
    <property type="component" value="Unassembled WGS sequence"/>
</dbReference>